<dbReference type="WBParaSite" id="ECPE_0000277101-mRNA-1">
    <property type="protein sequence ID" value="ECPE_0000277101-mRNA-1"/>
    <property type="gene ID" value="ECPE_0000277101"/>
</dbReference>
<gene>
    <name evidence="1" type="ORF">ECPE_LOCUS2768</name>
</gene>
<keyword evidence="2" id="KW-1185">Reference proteome</keyword>
<evidence type="ECO:0000313" key="2">
    <source>
        <dbReference type="Proteomes" id="UP000272942"/>
    </source>
</evidence>
<accession>A0A183A733</accession>
<dbReference type="Proteomes" id="UP000272942">
    <property type="component" value="Unassembled WGS sequence"/>
</dbReference>
<proteinExistence type="predicted"/>
<organism evidence="3">
    <name type="scientific">Echinostoma caproni</name>
    <dbReference type="NCBI Taxonomy" id="27848"/>
    <lineage>
        <taxon>Eukaryota</taxon>
        <taxon>Metazoa</taxon>
        <taxon>Spiralia</taxon>
        <taxon>Lophotrochozoa</taxon>
        <taxon>Platyhelminthes</taxon>
        <taxon>Trematoda</taxon>
        <taxon>Digenea</taxon>
        <taxon>Plagiorchiida</taxon>
        <taxon>Echinostomata</taxon>
        <taxon>Echinostomatoidea</taxon>
        <taxon>Echinostomatidae</taxon>
        <taxon>Echinostoma</taxon>
    </lineage>
</organism>
<protein>
    <submittedName>
        <fullName evidence="3">Site-specific DNA-methyltransferase (adenine-specific)</fullName>
    </submittedName>
</protein>
<dbReference type="EMBL" id="UZAN01039842">
    <property type="protein sequence ID" value="VDP67373.1"/>
    <property type="molecule type" value="Genomic_DNA"/>
</dbReference>
<name>A0A183A733_9TREM</name>
<dbReference type="AlphaFoldDB" id="A0A183A733"/>
<evidence type="ECO:0000313" key="3">
    <source>
        <dbReference type="WBParaSite" id="ECPE_0000277101-mRNA-1"/>
    </source>
</evidence>
<reference evidence="1 2" key="2">
    <citation type="submission" date="2018-11" db="EMBL/GenBank/DDBJ databases">
        <authorList>
            <consortium name="Pathogen Informatics"/>
        </authorList>
    </citation>
    <scope>NUCLEOTIDE SEQUENCE [LARGE SCALE GENOMIC DNA]</scope>
    <source>
        <strain evidence="1 2">Egypt</strain>
    </source>
</reference>
<sequence length="81" mass="9446">MLAFRPFTVVEKHLSDEKTTHEMKDTETEEDFLLSHFGGELKRLVATELERTGVNTEIMNAGDYQKLVDRFKLHPGYVQIY</sequence>
<evidence type="ECO:0000313" key="1">
    <source>
        <dbReference type="EMBL" id="VDP67373.1"/>
    </source>
</evidence>
<reference evidence="3" key="1">
    <citation type="submission" date="2016-06" db="UniProtKB">
        <authorList>
            <consortium name="WormBaseParasite"/>
        </authorList>
    </citation>
    <scope>IDENTIFICATION</scope>
</reference>